<dbReference type="Pfam" id="PF25876">
    <property type="entry name" value="HH_MFP_RND"/>
    <property type="match status" value="1"/>
</dbReference>
<feature type="compositionally biased region" description="Basic and acidic residues" evidence="7">
    <location>
        <begin position="464"/>
        <end position="477"/>
    </location>
</feature>
<feature type="compositionally biased region" description="Low complexity" evidence="7">
    <location>
        <begin position="425"/>
        <end position="439"/>
    </location>
</feature>
<feature type="transmembrane region" description="Helical" evidence="8">
    <location>
        <begin position="25"/>
        <end position="43"/>
    </location>
</feature>
<keyword evidence="8" id="KW-1133">Transmembrane helix</keyword>
<dbReference type="PANTHER" id="PTHR30469">
    <property type="entry name" value="MULTIDRUG RESISTANCE PROTEIN MDTA"/>
    <property type="match status" value="1"/>
</dbReference>
<proteinExistence type="inferred from homology"/>
<evidence type="ECO:0000259" key="9">
    <source>
        <dbReference type="Pfam" id="PF25876"/>
    </source>
</evidence>
<dbReference type="Gene3D" id="1.10.287.470">
    <property type="entry name" value="Helix hairpin bin"/>
    <property type="match status" value="1"/>
</dbReference>
<keyword evidence="8" id="KW-0812">Transmembrane</keyword>
<comment type="subcellular location">
    <subcellularLocation>
        <location evidence="1">Cell membrane</location>
    </subcellularLocation>
</comment>
<keyword evidence="6 8" id="KW-0472">Membrane</keyword>
<evidence type="ECO:0000256" key="4">
    <source>
        <dbReference type="ARBA" id="ARBA00022475"/>
    </source>
</evidence>
<dbReference type="Gene3D" id="2.40.420.20">
    <property type="match status" value="1"/>
</dbReference>
<dbReference type="Gene3D" id="2.40.50.100">
    <property type="match status" value="1"/>
</dbReference>
<evidence type="ECO:0000256" key="2">
    <source>
        <dbReference type="ARBA" id="ARBA00009477"/>
    </source>
</evidence>
<feature type="compositionally biased region" description="Low complexity" evidence="7">
    <location>
        <begin position="449"/>
        <end position="462"/>
    </location>
</feature>
<name>A0ABQ4QV76_9HYPH</name>
<feature type="domain" description="Multidrug resistance protein MdtA-like beta-barrel" evidence="11">
    <location>
        <begin position="252"/>
        <end position="336"/>
    </location>
</feature>
<protein>
    <submittedName>
        <fullName evidence="13">Multidrug resistance protein MdtA</fullName>
    </submittedName>
</protein>
<gene>
    <name evidence="13" type="primary">mdtA_2</name>
    <name evidence="13" type="ORF">OPKNFCMD_1975</name>
</gene>
<feature type="domain" description="Multidrug resistance protein MdtA-like alpha-helical hairpin" evidence="9">
    <location>
        <begin position="147"/>
        <end position="215"/>
    </location>
</feature>
<dbReference type="Pfam" id="PF25967">
    <property type="entry name" value="RND-MFP_C"/>
    <property type="match status" value="1"/>
</dbReference>
<evidence type="ECO:0000256" key="8">
    <source>
        <dbReference type="SAM" id="Phobius"/>
    </source>
</evidence>
<comment type="caution">
    <text evidence="13">The sequence shown here is derived from an EMBL/GenBank/DDBJ whole genome shotgun (WGS) entry which is preliminary data.</text>
</comment>
<evidence type="ECO:0000259" key="10">
    <source>
        <dbReference type="Pfam" id="PF25917"/>
    </source>
</evidence>
<keyword evidence="14" id="KW-1185">Reference proteome</keyword>
<dbReference type="InterPro" id="IPR058626">
    <property type="entry name" value="MdtA-like_b-barrel"/>
</dbReference>
<reference evidence="13" key="2">
    <citation type="submission" date="2021-08" db="EMBL/GenBank/DDBJ databases">
        <authorList>
            <person name="Tani A."/>
            <person name="Ola A."/>
            <person name="Ogura Y."/>
            <person name="Katsura K."/>
            <person name="Hayashi T."/>
        </authorList>
    </citation>
    <scope>NUCLEOTIDE SEQUENCE</scope>
    <source>
        <strain evidence="13">KCTC 52305</strain>
    </source>
</reference>
<keyword evidence="4" id="KW-1003">Cell membrane</keyword>
<dbReference type="EMBL" id="BPQH01000005">
    <property type="protein sequence ID" value="GJD49245.1"/>
    <property type="molecule type" value="Genomic_DNA"/>
</dbReference>
<dbReference type="InterPro" id="IPR058625">
    <property type="entry name" value="MdtA-like_BSH"/>
</dbReference>
<evidence type="ECO:0000256" key="7">
    <source>
        <dbReference type="SAM" id="MobiDB-lite"/>
    </source>
</evidence>
<sequence length="487" mass="51931">MNELSPIRTDDAVETPPRRRRGRAWLFWLFALLVVGGAGAWAYRGSLPDLVRLTAREAPKPEAGRRGSRRGGGGGGEGPQAVGVATVTRGDMPVVLSGLGTVTPLATVTVRSQVSGYLTQIGFREGQTVRQGDFLAQIDVRPYEALLAQFQGQLLRDQALLQNARLDLVRYQTLNRQDSISKQNVDTQAATVKQYEGVVASDQAQIDQQKLNIQYGRITSPVEGRVGLRQIDQGNYVTAASTSIVVVTQLHPISVVFTLPEDVLARVMDRLRAGATLPVRVFDRSDTTEIAGGSLDTVDNQIDVTTGTVKLRALFQNQDDKLFPNQFVNARLDVDTVRGAAIVPAAAVLRGTPGTYVYLLSEDDKVTVRPITIGETDGTRTVVAKGLAVGDRVVVDGTDRLRDGAPVRVTGGRPEAKAAPGQEVAPGQEAAPGQPAAPGREADAGPGEGAPAAGPAPAGAGPRPRRDGERPGQDGERPHRRRQNQNP</sequence>
<evidence type="ECO:0000259" key="11">
    <source>
        <dbReference type="Pfam" id="PF25944"/>
    </source>
</evidence>
<feature type="domain" description="Multidrug resistance protein MdtA-like barrel-sandwich hybrid" evidence="10">
    <location>
        <begin position="107"/>
        <end position="249"/>
    </location>
</feature>
<dbReference type="SUPFAM" id="SSF111369">
    <property type="entry name" value="HlyD-like secretion proteins"/>
    <property type="match status" value="1"/>
</dbReference>
<dbReference type="InterPro" id="IPR058627">
    <property type="entry name" value="MdtA-like_C"/>
</dbReference>
<evidence type="ECO:0000259" key="12">
    <source>
        <dbReference type="Pfam" id="PF25967"/>
    </source>
</evidence>
<evidence type="ECO:0000256" key="6">
    <source>
        <dbReference type="ARBA" id="ARBA00023136"/>
    </source>
</evidence>
<dbReference type="Pfam" id="PF25917">
    <property type="entry name" value="BSH_RND"/>
    <property type="match status" value="1"/>
</dbReference>
<keyword evidence="3" id="KW-0813">Transport</keyword>
<feature type="region of interest" description="Disordered" evidence="7">
    <location>
        <begin position="402"/>
        <end position="487"/>
    </location>
</feature>
<organism evidence="13 14">
    <name type="scientific">Methylobacterium crusticola</name>
    <dbReference type="NCBI Taxonomy" id="1697972"/>
    <lineage>
        <taxon>Bacteria</taxon>
        <taxon>Pseudomonadati</taxon>
        <taxon>Pseudomonadota</taxon>
        <taxon>Alphaproteobacteria</taxon>
        <taxon>Hyphomicrobiales</taxon>
        <taxon>Methylobacteriaceae</taxon>
        <taxon>Methylobacterium</taxon>
    </lineage>
</organism>
<feature type="region of interest" description="Disordered" evidence="7">
    <location>
        <begin position="58"/>
        <end position="82"/>
    </location>
</feature>
<dbReference type="InterPro" id="IPR058624">
    <property type="entry name" value="MdtA-like_HH"/>
</dbReference>
<dbReference type="RefSeq" id="WP_128562299.1">
    <property type="nucleotide sequence ID" value="NZ_BPQH01000005.1"/>
</dbReference>
<dbReference type="PANTHER" id="PTHR30469:SF12">
    <property type="entry name" value="MULTIDRUG RESISTANCE PROTEIN MDTA"/>
    <property type="match status" value="1"/>
</dbReference>
<dbReference type="Pfam" id="PF25944">
    <property type="entry name" value="Beta-barrel_RND"/>
    <property type="match status" value="1"/>
</dbReference>
<dbReference type="Proteomes" id="UP001055167">
    <property type="component" value="Unassembled WGS sequence"/>
</dbReference>
<keyword evidence="5" id="KW-0997">Cell inner membrane</keyword>
<accession>A0ABQ4QV76</accession>
<dbReference type="NCBIfam" id="TIGR01730">
    <property type="entry name" value="RND_mfp"/>
    <property type="match status" value="1"/>
</dbReference>
<comment type="similarity">
    <text evidence="2">Belongs to the membrane fusion protein (MFP) (TC 8.A.1) family.</text>
</comment>
<dbReference type="NCBIfam" id="NF008589">
    <property type="entry name" value="PRK11556.1"/>
    <property type="match status" value="1"/>
</dbReference>
<evidence type="ECO:0000256" key="1">
    <source>
        <dbReference type="ARBA" id="ARBA00004236"/>
    </source>
</evidence>
<feature type="compositionally biased region" description="Basic residues" evidence="7">
    <location>
        <begin position="478"/>
        <end position="487"/>
    </location>
</feature>
<evidence type="ECO:0000313" key="14">
    <source>
        <dbReference type="Proteomes" id="UP001055167"/>
    </source>
</evidence>
<evidence type="ECO:0000313" key="13">
    <source>
        <dbReference type="EMBL" id="GJD49245.1"/>
    </source>
</evidence>
<dbReference type="InterPro" id="IPR006143">
    <property type="entry name" value="RND_pump_MFP"/>
</dbReference>
<evidence type="ECO:0000256" key="5">
    <source>
        <dbReference type="ARBA" id="ARBA00022519"/>
    </source>
</evidence>
<feature type="domain" description="Multidrug resistance protein MdtA-like C-terminal permuted SH3" evidence="12">
    <location>
        <begin position="340"/>
        <end position="400"/>
    </location>
</feature>
<dbReference type="Gene3D" id="2.40.30.170">
    <property type="match status" value="1"/>
</dbReference>
<evidence type="ECO:0000256" key="3">
    <source>
        <dbReference type="ARBA" id="ARBA00022448"/>
    </source>
</evidence>
<reference evidence="13" key="1">
    <citation type="journal article" date="2021" name="Front. Microbiol.">
        <title>Comprehensive Comparative Genomics and Phenotyping of Methylobacterium Species.</title>
        <authorList>
            <person name="Alessa O."/>
            <person name="Ogura Y."/>
            <person name="Fujitani Y."/>
            <person name="Takami H."/>
            <person name="Hayashi T."/>
            <person name="Sahin N."/>
            <person name="Tani A."/>
        </authorList>
    </citation>
    <scope>NUCLEOTIDE SEQUENCE</scope>
    <source>
        <strain evidence="13">KCTC 52305</strain>
    </source>
</reference>